<name>A0AAW0PQH2_9GOBI</name>
<keyword evidence="6" id="KW-0472">Membrane</keyword>
<evidence type="ECO:0000256" key="6">
    <source>
        <dbReference type="SAM" id="Phobius"/>
    </source>
</evidence>
<comment type="subcellular location">
    <subcellularLocation>
        <location evidence="1">Cell projection</location>
        <location evidence="1">Cilium</location>
    </subcellularLocation>
</comment>
<keyword evidence="6" id="KW-0812">Transmembrane</keyword>
<evidence type="ECO:0000313" key="8">
    <source>
        <dbReference type="Proteomes" id="UP001460270"/>
    </source>
</evidence>
<evidence type="ECO:0000256" key="4">
    <source>
        <dbReference type="ARBA" id="ARBA00023273"/>
    </source>
</evidence>
<dbReference type="SMART" id="SM00320">
    <property type="entry name" value="WD40"/>
    <property type="match status" value="7"/>
</dbReference>
<dbReference type="PANTHER" id="PTHR13720">
    <property type="entry name" value="WD-40 REPEAT PROTEIN"/>
    <property type="match status" value="1"/>
</dbReference>
<evidence type="ECO:0000256" key="5">
    <source>
        <dbReference type="ARBA" id="ARBA00040994"/>
    </source>
</evidence>
<evidence type="ECO:0000256" key="1">
    <source>
        <dbReference type="ARBA" id="ARBA00004138"/>
    </source>
</evidence>
<dbReference type="EMBL" id="JBBPFD010000003">
    <property type="protein sequence ID" value="KAK7933344.1"/>
    <property type="molecule type" value="Genomic_DNA"/>
</dbReference>
<feature type="transmembrane region" description="Helical" evidence="6">
    <location>
        <begin position="622"/>
        <end position="643"/>
    </location>
</feature>
<keyword evidence="2" id="KW-0853">WD repeat</keyword>
<evidence type="ECO:0000313" key="7">
    <source>
        <dbReference type="EMBL" id="KAK7933344.1"/>
    </source>
</evidence>
<reference evidence="8" key="1">
    <citation type="submission" date="2024-04" db="EMBL/GenBank/DDBJ databases">
        <title>Salinicola lusitanus LLJ914,a marine bacterium isolated from the Okinawa Trough.</title>
        <authorList>
            <person name="Li J."/>
        </authorList>
    </citation>
    <scope>NUCLEOTIDE SEQUENCE [LARGE SCALE GENOMIC DNA]</scope>
</reference>
<keyword evidence="8" id="KW-1185">Reference proteome</keyword>
<dbReference type="InterPro" id="IPR015943">
    <property type="entry name" value="WD40/YVTN_repeat-like_dom_sf"/>
</dbReference>
<comment type="caution">
    <text evidence="7">The sequence shown here is derived from an EMBL/GenBank/DDBJ whole genome shotgun (WGS) entry which is preliminary data.</text>
</comment>
<accession>A0AAW0PQH2</accession>
<organism evidence="7 8">
    <name type="scientific">Mugilogobius chulae</name>
    <name type="common">yellowstripe goby</name>
    <dbReference type="NCBI Taxonomy" id="88201"/>
    <lineage>
        <taxon>Eukaryota</taxon>
        <taxon>Metazoa</taxon>
        <taxon>Chordata</taxon>
        <taxon>Craniata</taxon>
        <taxon>Vertebrata</taxon>
        <taxon>Euteleostomi</taxon>
        <taxon>Actinopterygii</taxon>
        <taxon>Neopterygii</taxon>
        <taxon>Teleostei</taxon>
        <taxon>Neoteleostei</taxon>
        <taxon>Acanthomorphata</taxon>
        <taxon>Gobiaria</taxon>
        <taxon>Gobiiformes</taxon>
        <taxon>Gobioidei</taxon>
        <taxon>Gobiidae</taxon>
        <taxon>Gobionellinae</taxon>
        <taxon>Mugilogobius</taxon>
    </lineage>
</organism>
<dbReference type="InterPro" id="IPR050630">
    <property type="entry name" value="WD_repeat_EMAP"/>
</dbReference>
<evidence type="ECO:0000256" key="2">
    <source>
        <dbReference type="ARBA" id="ARBA00022574"/>
    </source>
</evidence>
<dbReference type="Pfam" id="PF00400">
    <property type="entry name" value="WD40"/>
    <property type="match status" value="1"/>
</dbReference>
<keyword evidence="3" id="KW-0677">Repeat</keyword>
<dbReference type="SUPFAM" id="SSF50998">
    <property type="entry name" value="Quinoprotein alcohol dehydrogenase-like"/>
    <property type="match status" value="1"/>
</dbReference>
<dbReference type="InterPro" id="IPR011047">
    <property type="entry name" value="Quinoprotein_ADH-like_sf"/>
</dbReference>
<dbReference type="InterPro" id="IPR001680">
    <property type="entry name" value="WD40_rpt"/>
</dbReference>
<dbReference type="PANTHER" id="PTHR13720:SF13">
    <property type="entry name" value="CILIA- AND FLAGELLA-ASSOCIATED PROTEIN 251"/>
    <property type="match status" value="1"/>
</dbReference>
<evidence type="ECO:0000256" key="3">
    <source>
        <dbReference type="ARBA" id="ARBA00022737"/>
    </source>
</evidence>
<proteinExistence type="predicted"/>
<dbReference type="AlphaFoldDB" id="A0AAW0PQH2"/>
<keyword evidence="6" id="KW-1133">Transmembrane helix</keyword>
<keyword evidence="4" id="KW-0966">Cell projection</keyword>
<dbReference type="Proteomes" id="UP001460270">
    <property type="component" value="Unassembled WGS sequence"/>
</dbReference>
<protein>
    <recommendedName>
        <fullName evidence="5">Cilia- and flagella-associated protein 251</fullName>
    </recommendedName>
</protein>
<dbReference type="Gene3D" id="2.130.10.10">
    <property type="entry name" value="YVTN repeat-like/Quinoprotein amine dehydrogenase"/>
    <property type="match status" value="2"/>
</dbReference>
<gene>
    <name evidence="7" type="ORF">WMY93_004240</name>
</gene>
<sequence>MDAKSDVSSATKDTLFTRKTSPKIHALTLEWVYGRTPILPVFALQDQDKQVVLYAAENVAVIYNHTSNSQHILQGHSHNLCCLCVSEDRRWVATADPSPMILVWDSYSGIPVCTLFDCHPKHGFANMSFSKDTKYLVTLGAGRVQHVCVWDWTCNTETPLSCIDLSPNYGFQEQIVLNSSSSEFLSCSETHVVLYTLEQKNLSCFALRLRKGGAVDPHFPSALHSVAKADAALVQAVFHWREPQVLTATTGGSVVVWNLDFGMAKSELSKNVILWHLQEAPFTAMTVSDSYIVTGDVEGVVKFFGQNFEPLAFYTDLVQQPIWYISLSSEATAGFVLKNHFIRNFIVSTCGSSVLHVNAETNEVHKLLEEEPEPVQALCCHPERPLLVTGNNGSLLRVRDISNKLTVARRKFSAQQPISCITYDRAGSLLAVGFSSGSVHILDSSSLQSDPEQGFDLCKDSIQLLSFSDDSLFLAAADSGFAVTVLKRDSDEAHWKVLGRYRSHYKPIRSLLFGLCLDSTRPRLLSLGLDRRLVEYDLQRLSDLRLLSTERVEQLAVPLSMTWCPPVSREQFLLLCNDQYKLRLINSTTHVCRKVIRAPTHSSPLQRILILPKTKEDQSKTFHMAFITHNMVLLILTLMLLLLRFVQ</sequence>
<dbReference type="GO" id="GO:0036126">
    <property type="term" value="C:sperm flagellum"/>
    <property type="evidence" value="ECO:0007669"/>
    <property type="project" value="TreeGrafter"/>
</dbReference>